<dbReference type="SUPFAM" id="SSF56436">
    <property type="entry name" value="C-type lectin-like"/>
    <property type="match status" value="1"/>
</dbReference>
<proteinExistence type="predicted"/>
<dbReference type="OrthoDB" id="6104412at2759"/>
<sequence length="431" mass="47596">MFEYSLKKGMVVITLLSVITLYLHLTDALDYTHHLCRYHYHYTAVSWASAREICERTNRTLLIIDSSTEMMNISDTIMPHVESVRPDANPISQTLWIGLHQEINPVRLVWDTCDEYTVNTNQWSTSPGNSEGCVIFNSTGNTFSIQTCSNTQPFICEDTSNDDGNCYDELSIESTDVPSEIGSSGAIDVTYSLEECAGLCYNDGMCAAFQQKWNAGKLECYRHYYDITGGVSLTRKPEVVFIKKIFTLNDNTSSTTPLISNYYCPISSSSVRPTSSSSYSSDIKTSTLSETTHIAVYSLDPTMISTELLSSQTTTSSSGVMTTSNVVSRTSSSTCYCPCSATVASSSITTEELQAKIDKIQTELTVDKKETSSYKRRLTSAPDNRVSAQSIGYVGVVILTIVIGLLIVIDIPTLVKDTRNFFKRCCSLCKG</sequence>
<dbReference type="AlphaFoldDB" id="A0A8B6CHH3"/>
<name>A0A8B6CHH3_MYTGA</name>
<dbReference type="CDD" id="cd00037">
    <property type="entry name" value="CLECT"/>
    <property type="match status" value="1"/>
</dbReference>
<evidence type="ECO:0000313" key="4">
    <source>
        <dbReference type="Proteomes" id="UP000596742"/>
    </source>
</evidence>
<feature type="domain" description="C-type lectin" evidence="2">
    <location>
        <begin position="38"/>
        <end position="157"/>
    </location>
</feature>
<protein>
    <recommendedName>
        <fullName evidence="2">C-type lectin domain-containing protein</fullName>
    </recommendedName>
</protein>
<feature type="transmembrane region" description="Helical" evidence="1">
    <location>
        <begin position="391"/>
        <end position="415"/>
    </location>
</feature>
<dbReference type="EMBL" id="UYJE01001813">
    <property type="protein sequence ID" value="VDI05357.1"/>
    <property type="molecule type" value="Genomic_DNA"/>
</dbReference>
<dbReference type="InterPro" id="IPR016187">
    <property type="entry name" value="CTDL_fold"/>
</dbReference>
<dbReference type="Proteomes" id="UP000596742">
    <property type="component" value="Unassembled WGS sequence"/>
</dbReference>
<reference evidence="3" key="1">
    <citation type="submission" date="2018-11" db="EMBL/GenBank/DDBJ databases">
        <authorList>
            <person name="Alioto T."/>
            <person name="Alioto T."/>
        </authorList>
    </citation>
    <scope>NUCLEOTIDE SEQUENCE</scope>
</reference>
<evidence type="ECO:0000256" key="1">
    <source>
        <dbReference type="SAM" id="Phobius"/>
    </source>
</evidence>
<organism evidence="3 4">
    <name type="scientific">Mytilus galloprovincialis</name>
    <name type="common">Mediterranean mussel</name>
    <dbReference type="NCBI Taxonomy" id="29158"/>
    <lineage>
        <taxon>Eukaryota</taxon>
        <taxon>Metazoa</taxon>
        <taxon>Spiralia</taxon>
        <taxon>Lophotrochozoa</taxon>
        <taxon>Mollusca</taxon>
        <taxon>Bivalvia</taxon>
        <taxon>Autobranchia</taxon>
        <taxon>Pteriomorphia</taxon>
        <taxon>Mytilida</taxon>
        <taxon>Mytiloidea</taxon>
        <taxon>Mytilidae</taxon>
        <taxon>Mytilinae</taxon>
        <taxon>Mytilus</taxon>
    </lineage>
</organism>
<gene>
    <name evidence="3" type="ORF">MGAL_10B011496</name>
</gene>
<dbReference type="Gene3D" id="3.10.100.10">
    <property type="entry name" value="Mannose-Binding Protein A, subunit A"/>
    <property type="match status" value="1"/>
</dbReference>
<dbReference type="PROSITE" id="PS50041">
    <property type="entry name" value="C_TYPE_LECTIN_2"/>
    <property type="match status" value="1"/>
</dbReference>
<evidence type="ECO:0000259" key="2">
    <source>
        <dbReference type="PROSITE" id="PS50041"/>
    </source>
</evidence>
<comment type="caution">
    <text evidence="3">The sequence shown here is derived from an EMBL/GenBank/DDBJ whole genome shotgun (WGS) entry which is preliminary data.</text>
</comment>
<dbReference type="InterPro" id="IPR001304">
    <property type="entry name" value="C-type_lectin-like"/>
</dbReference>
<dbReference type="Pfam" id="PF00059">
    <property type="entry name" value="Lectin_C"/>
    <property type="match status" value="1"/>
</dbReference>
<dbReference type="SMART" id="SM00034">
    <property type="entry name" value="CLECT"/>
    <property type="match status" value="1"/>
</dbReference>
<keyword evidence="1" id="KW-0812">Transmembrane</keyword>
<keyword evidence="1" id="KW-1133">Transmembrane helix</keyword>
<keyword evidence="4" id="KW-1185">Reference proteome</keyword>
<keyword evidence="1" id="KW-0472">Membrane</keyword>
<accession>A0A8B6CHH3</accession>
<dbReference type="InterPro" id="IPR016186">
    <property type="entry name" value="C-type_lectin-like/link_sf"/>
</dbReference>
<evidence type="ECO:0000313" key="3">
    <source>
        <dbReference type="EMBL" id="VDI05357.1"/>
    </source>
</evidence>